<evidence type="ECO:0000313" key="2">
    <source>
        <dbReference type="EMBL" id="CAK0793865.1"/>
    </source>
</evidence>
<gene>
    <name evidence="2" type="ORF">PCOR1329_LOCUS4018</name>
</gene>
<keyword evidence="3" id="KW-1185">Reference proteome</keyword>
<protein>
    <submittedName>
        <fullName evidence="2">Uncharacterized protein</fullName>
    </submittedName>
</protein>
<name>A0ABN9PLE8_9DINO</name>
<evidence type="ECO:0000256" key="1">
    <source>
        <dbReference type="SAM" id="MobiDB-lite"/>
    </source>
</evidence>
<accession>A0ABN9PLE8</accession>
<organism evidence="2 3">
    <name type="scientific">Prorocentrum cordatum</name>
    <dbReference type="NCBI Taxonomy" id="2364126"/>
    <lineage>
        <taxon>Eukaryota</taxon>
        <taxon>Sar</taxon>
        <taxon>Alveolata</taxon>
        <taxon>Dinophyceae</taxon>
        <taxon>Prorocentrales</taxon>
        <taxon>Prorocentraceae</taxon>
        <taxon>Prorocentrum</taxon>
    </lineage>
</organism>
<evidence type="ECO:0000313" key="3">
    <source>
        <dbReference type="Proteomes" id="UP001189429"/>
    </source>
</evidence>
<comment type="caution">
    <text evidence="2">The sequence shown here is derived from an EMBL/GenBank/DDBJ whole genome shotgun (WGS) entry which is preliminary data.</text>
</comment>
<dbReference type="EMBL" id="CAUYUJ010001041">
    <property type="protein sequence ID" value="CAK0793865.1"/>
    <property type="molecule type" value="Genomic_DNA"/>
</dbReference>
<proteinExistence type="predicted"/>
<reference evidence="2" key="1">
    <citation type="submission" date="2023-10" db="EMBL/GenBank/DDBJ databases">
        <authorList>
            <person name="Chen Y."/>
            <person name="Shah S."/>
            <person name="Dougan E. K."/>
            <person name="Thang M."/>
            <person name="Chan C."/>
        </authorList>
    </citation>
    <scope>NUCLEOTIDE SEQUENCE [LARGE SCALE GENOMIC DNA]</scope>
</reference>
<dbReference type="Proteomes" id="UP001189429">
    <property type="component" value="Unassembled WGS sequence"/>
</dbReference>
<feature type="compositionally biased region" description="Polar residues" evidence="1">
    <location>
        <begin position="73"/>
        <end position="89"/>
    </location>
</feature>
<feature type="region of interest" description="Disordered" evidence="1">
    <location>
        <begin position="73"/>
        <end position="104"/>
    </location>
</feature>
<sequence length="115" mass="12326">MPCPHAHPVPCCLLSHLSVRLMLRKPQWPHWGQPGLGPCKATAEAANAQALGSDCHAPVKAYVHDMCSSTSALTSLVPSSTPAQEQASQRGRGEPPWPRNQQEVRQCAPAVAECI</sequence>